<evidence type="ECO:0000313" key="2">
    <source>
        <dbReference type="Proteomes" id="UP000760480"/>
    </source>
</evidence>
<dbReference type="RefSeq" id="WP_169249454.1">
    <property type="nucleotide sequence ID" value="NZ_SPMZ01000040.1"/>
</dbReference>
<dbReference type="EMBL" id="SPMZ01000040">
    <property type="protein sequence ID" value="NMQ20191.1"/>
    <property type="molecule type" value="Genomic_DNA"/>
</dbReference>
<evidence type="ECO:0000313" key="1">
    <source>
        <dbReference type="EMBL" id="NMQ20191.1"/>
    </source>
</evidence>
<gene>
    <name evidence="1" type="ORF">E4P82_13870</name>
</gene>
<keyword evidence="2" id="KW-1185">Reference proteome</keyword>
<dbReference type="InterPro" id="IPR027417">
    <property type="entry name" value="P-loop_NTPase"/>
</dbReference>
<dbReference type="Proteomes" id="UP000760480">
    <property type="component" value="Unassembled WGS sequence"/>
</dbReference>
<proteinExistence type="predicted"/>
<accession>A0ABX1TNA1</accession>
<reference evidence="1 2" key="1">
    <citation type="submission" date="2019-03" db="EMBL/GenBank/DDBJ databases">
        <title>Metabolic reconstructions from genomes of highly enriched 'Candidatus Accumulibacter' and 'Candidatus Competibacter' bioreactor populations.</title>
        <authorList>
            <person name="Annavajhala M.K."/>
            <person name="Welles L."/>
            <person name="Abbas B."/>
            <person name="Sorokin D."/>
            <person name="Park H."/>
            <person name="Van Loosdrecht M."/>
            <person name="Chandran K."/>
        </authorList>
    </citation>
    <scope>NUCLEOTIDE SEQUENCE [LARGE SCALE GENOMIC DNA]</scope>
    <source>
        <strain evidence="1 2">SBR_G</strain>
    </source>
</reference>
<dbReference type="Gene3D" id="3.40.50.300">
    <property type="entry name" value="P-loop containing nucleotide triphosphate hydrolases"/>
    <property type="match status" value="1"/>
</dbReference>
<sequence length="387" mass="41552">MYALKAVESCIQLLDWANPATGHSEPLTGERLTRAKSAYSTRRVDLMSAVNLLQGDVVQPHAGDLVLARVEKIGQHSRIELPSGRRAQLYPGDEIIVCYGNRYAPDQFEAVVPDHLGECSLVAAGGIAAQLLSRHSGMKRPTTIRPLGLLADIQGHRLNLMDWALPRIPSSLHRPYTLAVVGTAMNAGKTTTAANLIRGLVQTGQRVGAAKVTGTGAGGDRWTLLDAGAERVLDFTDAGYASTYQVTLPQVETILHQLTAHLAIEPLDTLVLEVADGLFQTETAQLLASPAFARRVDGIVFAAGDALGALAGVEWLRRFPLPVLAVSGLLTASPLACREAVTATGLPVLTQDQLVRGQWRPERDAAEDGWPVCRFPRRDAIVASAYR</sequence>
<organism evidence="1 2">
    <name type="scientific">Candidatus Competibacter phosphatis</name>
    <dbReference type="NCBI Taxonomy" id="221280"/>
    <lineage>
        <taxon>Bacteria</taxon>
        <taxon>Pseudomonadati</taxon>
        <taxon>Pseudomonadota</taxon>
        <taxon>Gammaproteobacteria</taxon>
        <taxon>Candidatus Competibacteraceae</taxon>
        <taxon>Candidatus Competibacter</taxon>
    </lineage>
</organism>
<dbReference type="SUPFAM" id="SSF52540">
    <property type="entry name" value="P-loop containing nucleoside triphosphate hydrolases"/>
    <property type="match status" value="1"/>
</dbReference>
<comment type="caution">
    <text evidence="1">The sequence shown here is derived from an EMBL/GenBank/DDBJ whole genome shotgun (WGS) entry which is preliminary data.</text>
</comment>
<name>A0ABX1TNA1_9GAMM</name>
<dbReference type="CDD" id="cd01983">
    <property type="entry name" value="SIMIBI"/>
    <property type="match status" value="1"/>
</dbReference>
<protein>
    <submittedName>
        <fullName evidence="1">DUF1611 domain-containing protein</fullName>
    </submittedName>
</protein>